<evidence type="ECO:0008006" key="11">
    <source>
        <dbReference type="Google" id="ProtNLM"/>
    </source>
</evidence>
<dbReference type="PANTHER" id="PTHR31942">
    <property type="entry name" value="MLO-LIKE PROTEIN 1"/>
    <property type="match status" value="1"/>
</dbReference>
<dbReference type="OMA" id="LKWIVAF"/>
<dbReference type="EnsemblPlants" id="Kaladp1225s0001.1.v1.1">
    <property type="protein sequence ID" value="Kaladp1225s0001.1.v1.1"/>
    <property type="gene ID" value="Kaladp1225s0001.v1.1"/>
</dbReference>
<keyword evidence="5 8" id="KW-1133">Transmembrane helix</keyword>
<evidence type="ECO:0000256" key="5">
    <source>
        <dbReference type="ARBA" id="ARBA00022989"/>
    </source>
</evidence>
<feature type="transmembrane region" description="Helical" evidence="8">
    <location>
        <begin position="65"/>
        <end position="83"/>
    </location>
</feature>
<proteinExistence type="inferred from homology"/>
<keyword evidence="7" id="KW-0568">Pathogenesis-related protein</keyword>
<evidence type="ECO:0000256" key="6">
    <source>
        <dbReference type="ARBA" id="ARBA00023136"/>
    </source>
</evidence>
<evidence type="ECO:0000256" key="1">
    <source>
        <dbReference type="ARBA" id="ARBA00004141"/>
    </source>
</evidence>
<organism evidence="9 10">
    <name type="scientific">Kalanchoe fedtschenkoi</name>
    <name type="common">Lavender scallops</name>
    <name type="synonym">South American air plant</name>
    <dbReference type="NCBI Taxonomy" id="63787"/>
    <lineage>
        <taxon>Eukaryota</taxon>
        <taxon>Viridiplantae</taxon>
        <taxon>Streptophyta</taxon>
        <taxon>Embryophyta</taxon>
        <taxon>Tracheophyta</taxon>
        <taxon>Spermatophyta</taxon>
        <taxon>Magnoliopsida</taxon>
        <taxon>eudicotyledons</taxon>
        <taxon>Gunneridae</taxon>
        <taxon>Pentapetalae</taxon>
        <taxon>Saxifragales</taxon>
        <taxon>Crassulaceae</taxon>
        <taxon>Kalanchoe</taxon>
    </lineage>
</organism>
<evidence type="ECO:0000256" key="7">
    <source>
        <dbReference type="ARBA" id="ARBA00023265"/>
    </source>
</evidence>
<dbReference type="AlphaFoldDB" id="A0A7N0VLD3"/>
<comment type="similarity">
    <text evidence="2">Belongs to the MLO family.</text>
</comment>
<evidence type="ECO:0000313" key="9">
    <source>
        <dbReference type="EnsemblPlants" id="Kaladp1225s0001.1.v1.1"/>
    </source>
</evidence>
<evidence type="ECO:0000256" key="8">
    <source>
        <dbReference type="SAM" id="Phobius"/>
    </source>
</evidence>
<evidence type="ECO:0000256" key="4">
    <source>
        <dbReference type="ARBA" id="ARBA00022821"/>
    </source>
</evidence>
<protein>
    <recommendedName>
        <fullName evidence="11">MLO-like protein</fullName>
    </recommendedName>
</protein>
<comment type="subcellular location">
    <subcellularLocation>
        <location evidence="1">Membrane</location>
        <topology evidence="1">Multi-pass membrane protein</topology>
    </subcellularLocation>
</comment>
<dbReference type="GO" id="GO:0006952">
    <property type="term" value="P:defense response"/>
    <property type="evidence" value="ECO:0007669"/>
    <property type="project" value="UniProtKB-KW"/>
</dbReference>
<dbReference type="Pfam" id="PF03094">
    <property type="entry name" value="Mlo"/>
    <property type="match status" value="1"/>
</dbReference>
<feature type="transmembrane region" description="Helical" evidence="8">
    <location>
        <begin position="147"/>
        <end position="168"/>
    </location>
</feature>
<evidence type="ECO:0000313" key="10">
    <source>
        <dbReference type="Proteomes" id="UP000594263"/>
    </source>
</evidence>
<dbReference type="InterPro" id="IPR004326">
    <property type="entry name" value="Mlo"/>
</dbReference>
<dbReference type="Gramene" id="Kaladp1225s0001.1.v1.1">
    <property type="protein sequence ID" value="Kaladp1225s0001.1.v1.1"/>
    <property type="gene ID" value="Kaladp1225s0001.v1.1"/>
</dbReference>
<keyword evidence="6 8" id="KW-0472">Membrane</keyword>
<accession>A0A7N0VLD3</accession>
<keyword evidence="10" id="KW-1185">Reference proteome</keyword>
<keyword evidence="3 8" id="KW-0812">Transmembrane</keyword>
<dbReference type="PANTHER" id="PTHR31942:SF49">
    <property type="entry name" value="MLO-LIKE PROTEIN 8"/>
    <property type="match status" value="1"/>
</dbReference>
<dbReference type="GO" id="GO:0016020">
    <property type="term" value="C:membrane"/>
    <property type="evidence" value="ECO:0007669"/>
    <property type="project" value="UniProtKB-SubCell"/>
</dbReference>
<evidence type="ECO:0000256" key="3">
    <source>
        <dbReference type="ARBA" id="ARBA00022692"/>
    </source>
</evidence>
<sequence length="262" mass="30155">MAGGGATSSSRELDQTPTWAVASVCACLIIISISLEKGLHRIGHWLTAKHKKALFEALEKVKSELMVLGFISLLLTFFQMYIIKICISADVAKTMLPCKHSDESQKSEDEHRRRLLWHDRRFLSSEDVNSCGEGYAPLVSANGLHQLHILLFFLAFFHVLYSAITMMLGRLKIRGWKQWEQETLSLNYEFSNDPARFRLTHETSFVRDHISCWTRLPFFFYVGCFFRQFYRSVARADYLTLRNGFIAVHLAPGLLHFINLDS</sequence>
<keyword evidence="4" id="KW-0611">Plant defense</keyword>
<reference evidence="9" key="1">
    <citation type="submission" date="2021-01" db="UniProtKB">
        <authorList>
            <consortium name="EnsemblPlants"/>
        </authorList>
    </citation>
    <scope>IDENTIFICATION</scope>
</reference>
<dbReference type="Proteomes" id="UP000594263">
    <property type="component" value="Unplaced"/>
</dbReference>
<evidence type="ECO:0000256" key="2">
    <source>
        <dbReference type="ARBA" id="ARBA00006574"/>
    </source>
</evidence>
<feature type="transmembrane region" description="Helical" evidence="8">
    <location>
        <begin position="18"/>
        <end position="35"/>
    </location>
</feature>
<name>A0A7N0VLD3_KALFE</name>